<dbReference type="InterPro" id="IPR039693">
    <property type="entry name" value="Rtr1/RPAP2"/>
</dbReference>
<comment type="function">
    <text evidence="12">Putative RNA polymerase II subunit B1 C-terminal domain (CTD) phosphatase involved in RNA polymerase II transcription regulation.</text>
</comment>
<dbReference type="GO" id="GO:0005737">
    <property type="term" value="C:cytoplasm"/>
    <property type="evidence" value="ECO:0007669"/>
    <property type="project" value="TreeGrafter"/>
</dbReference>
<evidence type="ECO:0000313" key="16">
    <source>
        <dbReference type="Proteomes" id="UP001303889"/>
    </source>
</evidence>
<dbReference type="Pfam" id="PF04181">
    <property type="entry name" value="RPAP2_Rtr1"/>
    <property type="match status" value="1"/>
</dbReference>
<keyword evidence="6 12" id="KW-0862">Zinc</keyword>
<feature type="compositionally biased region" description="Pro residues" evidence="13">
    <location>
        <begin position="23"/>
        <end position="32"/>
    </location>
</feature>
<reference evidence="15" key="2">
    <citation type="submission" date="2023-05" db="EMBL/GenBank/DDBJ databases">
        <authorList>
            <consortium name="Lawrence Berkeley National Laboratory"/>
            <person name="Steindorff A."/>
            <person name="Hensen N."/>
            <person name="Bonometti L."/>
            <person name="Westerberg I."/>
            <person name="Brannstrom I.O."/>
            <person name="Guillou S."/>
            <person name="Cros-Aarteil S."/>
            <person name="Calhoun S."/>
            <person name="Haridas S."/>
            <person name="Kuo A."/>
            <person name="Mondo S."/>
            <person name="Pangilinan J."/>
            <person name="Riley R."/>
            <person name="Labutti K."/>
            <person name="Andreopoulos B."/>
            <person name="Lipzen A."/>
            <person name="Chen C."/>
            <person name="Yanf M."/>
            <person name="Daum C."/>
            <person name="Ng V."/>
            <person name="Clum A."/>
            <person name="Ohm R."/>
            <person name="Martin F."/>
            <person name="Silar P."/>
            <person name="Natvig D."/>
            <person name="Lalanne C."/>
            <person name="Gautier V."/>
            <person name="Ament-Velasquez S.L."/>
            <person name="Kruys A."/>
            <person name="Hutchinson M.I."/>
            <person name="Powell A.J."/>
            <person name="Barry K."/>
            <person name="Miller A.N."/>
            <person name="Grigoriev I.V."/>
            <person name="Debuchy R."/>
            <person name="Gladieux P."/>
            <person name="Thoren M.H."/>
            <person name="Johannesson H."/>
        </authorList>
    </citation>
    <scope>NUCLEOTIDE SEQUENCE</scope>
    <source>
        <strain evidence="15">CBS 103.79</strain>
    </source>
</reference>
<dbReference type="InterPro" id="IPR007308">
    <property type="entry name" value="Rtr1/RPAP2_dom"/>
</dbReference>
<keyword evidence="5 12" id="KW-0378">Hydrolase</keyword>
<evidence type="ECO:0000256" key="12">
    <source>
        <dbReference type="RuleBase" id="RU367080"/>
    </source>
</evidence>
<comment type="catalytic activity">
    <reaction evidence="9 12">
        <text>O-phospho-L-seryl-[protein] + H2O = L-seryl-[protein] + phosphate</text>
        <dbReference type="Rhea" id="RHEA:20629"/>
        <dbReference type="Rhea" id="RHEA-COMP:9863"/>
        <dbReference type="Rhea" id="RHEA-COMP:11604"/>
        <dbReference type="ChEBI" id="CHEBI:15377"/>
        <dbReference type="ChEBI" id="CHEBI:29999"/>
        <dbReference type="ChEBI" id="CHEBI:43474"/>
        <dbReference type="ChEBI" id="CHEBI:83421"/>
        <dbReference type="EC" id="3.1.3.16"/>
    </reaction>
</comment>
<evidence type="ECO:0000256" key="2">
    <source>
        <dbReference type="ARBA" id="ARBA00005676"/>
    </source>
</evidence>
<evidence type="ECO:0000259" key="14">
    <source>
        <dbReference type="PROSITE" id="PS51479"/>
    </source>
</evidence>
<dbReference type="Proteomes" id="UP001303889">
    <property type="component" value="Unassembled WGS sequence"/>
</dbReference>
<feature type="compositionally biased region" description="Acidic residues" evidence="13">
    <location>
        <begin position="324"/>
        <end position="343"/>
    </location>
</feature>
<evidence type="ECO:0000256" key="11">
    <source>
        <dbReference type="PROSITE-ProRule" id="PRU00812"/>
    </source>
</evidence>
<dbReference type="GO" id="GO:0008270">
    <property type="term" value="F:zinc ion binding"/>
    <property type="evidence" value="ECO:0007669"/>
    <property type="project" value="UniProtKB-KW"/>
</dbReference>
<keyword evidence="16" id="KW-1185">Reference proteome</keyword>
<dbReference type="Gene3D" id="1.25.40.820">
    <property type="match status" value="1"/>
</dbReference>
<feature type="compositionally biased region" description="Polar residues" evidence="13">
    <location>
        <begin position="204"/>
        <end position="215"/>
    </location>
</feature>
<reference evidence="15" key="1">
    <citation type="journal article" date="2023" name="Mol. Phylogenet. Evol.">
        <title>Genome-scale phylogeny and comparative genomics of the fungal order Sordariales.</title>
        <authorList>
            <person name="Hensen N."/>
            <person name="Bonometti L."/>
            <person name="Westerberg I."/>
            <person name="Brannstrom I.O."/>
            <person name="Guillou S."/>
            <person name="Cros-Aarteil S."/>
            <person name="Calhoun S."/>
            <person name="Haridas S."/>
            <person name="Kuo A."/>
            <person name="Mondo S."/>
            <person name="Pangilinan J."/>
            <person name="Riley R."/>
            <person name="LaButti K."/>
            <person name="Andreopoulos B."/>
            <person name="Lipzen A."/>
            <person name="Chen C."/>
            <person name="Yan M."/>
            <person name="Daum C."/>
            <person name="Ng V."/>
            <person name="Clum A."/>
            <person name="Steindorff A."/>
            <person name="Ohm R.A."/>
            <person name="Martin F."/>
            <person name="Silar P."/>
            <person name="Natvig D.O."/>
            <person name="Lalanne C."/>
            <person name="Gautier V."/>
            <person name="Ament-Velasquez S.L."/>
            <person name="Kruys A."/>
            <person name="Hutchinson M.I."/>
            <person name="Powell A.J."/>
            <person name="Barry K."/>
            <person name="Miller A.N."/>
            <person name="Grigoriev I.V."/>
            <person name="Debuchy R."/>
            <person name="Gladieux P."/>
            <person name="Hiltunen Thoren M."/>
            <person name="Johannesson H."/>
        </authorList>
    </citation>
    <scope>NUCLEOTIDE SEQUENCE</scope>
    <source>
        <strain evidence="15">CBS 103.79</strain>
    </source>
</reference>
<evidence type="ECO:0000256" key="5">
    <source>
        <dbReference type="ARBA" id="ARBA00022801"/>
    </source>
</evidence>
<dbReference type="InterPro" id="IPR038534">
    <property type="entry name" value="Rtr1/RPAP2_sf"/>
</dbReference>
<feature type="region of interest" description="Disordered" evidence="13">
    <location>
        <begin position="200"/>
        <end position="272"/>
    </location>
</feature>
<dbReference type="PROSITE" id="PS51479">
    <property type="entry name" value="ZF_RTR1"/>
    <property type="match status" value="1"/>
</dbReference>
<accession>A0AAN6MD72</accession>
<sequence length="343" mass="37420">MATTTTPAAPPKGILKKTTHHPSPSPSSPIPPTQELTRPELLAQQETAARLRLLQKLRSTELKAAIAPETFELLCSLPQHPTALGASSPSPAEVSLFLTTLRDFQPAEYLDLIEERNCLSKCGYTLCPRPRRTHDGPFKITSWKSTPSASGGSIARTADLNKWCSDACALRALHLKVQLDNPSFERDPVTGKMVVKLELREEPNTATKNTSTQQKAAAKGLRGTEEDRTSLAQAMAQLELDRQQQQKQPQKKKTNPLTSTLAAERGDPSAGVFNGVSRVEVTIREKPIDQPVQAPDQLEGDAQLLVEGYKPTFRGGSKKSAEEAGNEEGAASDDDDEFFTVRF</sequence>
<evidence type="ECO:0000256" key="7">
    <source>
        <dbReference type="ARBA" id="ARBA00022912"/>
    </source>
</evidence>
<evidence type="ECO:0000256" key="9">
    <source>
        <dbReference type="ARBA" id="ARBA00047761"/>
    </source>
</evidence>
<protein>
    <recommendedName>
        <fullName evidence="12">RNA polymerase II subunit B1 CTD phosphatase RPAP2 homolog</fullName>
        <ecNumber evidence="12">3.1.3.16</ecNumber>
    </recommendedName>
</protein>
<evidence type="ECO:0000256" key="8">
    <source>
        <dbReference type="ARBA" id="ARBA00023242"/>
    </source>
</evidence>
<evidence type="ECO:0000256" key="4">
    <source>
        <dbReference type="ARBA" id="ARBA00022771"/>
    </source>
</evidence>
<feature type="domain" description="RTR1-type" evidence="14">
    <location>
        <begin position="99"/>
        <end position="187"/>
    </location>
</feature>
<evidence type="ECO:0000256" key="1">
    <source>
        <dbReference type="ARBA" id="ARBA00004123"/>
    </source>
</evidence>
<comment type="subcellular location">
    <subcellularLocation>
        <location evidence="1 12">Nucleus</location>
    </subcellularLocation>
</comment>
<dbReference type="GO" id="GO:0005634">
    <property type="term" value="C:nucleus"/>
    <property type="evidence" value="ECO:0007669"/>
    <property type="project" value="UniProtKB-SubCell"/>
</dbReference>
<comment type="similarity">
    <text evidence="2 11 12">Belongs to the RPAP2 family.</text>
</comment>
<dbReference type="EC" id="3.1.3.16" evidence="12"/>
<evidence type="ECO:0000256" key="10">
    <source>
        <dbReference type="ARBA" id="ARBA00048336"/>
    </source>
</evidence>
<dbReference type="EMBL" id="MU855961">
    <property type="protein sequence ID" value="KAK3898299.1"/>
    <property type="molecule type" value="Genomic_DNA"/>
</dbReference>
<comment type="caution">
    <text evidence="15">The sequence shown here is derived from an EMBL/GenBank/DDBJ whole genome shotgun (WGS) entry which is preliminary data.</text>
</comment>
<feature type="region of interest" description="Disordered" evidence="13">
    <location>
        <begin position="312"/>
        <end position="343"/>
    </location>
</feature>
<name>A0AAN6MD72_9PEZI</name>
<dbReference type="PANTHER" id="PTHR14732:SF0">
    <property type="entry name" value="RNA POLYMERASE II SUBUNIT B1 CTD PHOSPHATASE RPAP2-RELATED"/>
    <property type="match status" value="1"/>
</dbReference>
<dbReference type="GO" id="GO:0008420">
    <property type="term" value="F:RNA polymerase II CTD heptapeptide repeat phosphatase activity"/>
    <property type="evidence" value="ECO:0007669"/>
    <property type="project" value="UniProtKB-UniRule"/>
</dbReference>
<comment type="catalytic activity">
    <reaction evidence="10 12">
        <text>O-phospho-L-threonyl-[protein] + H2O = L-threonyl-[protein] + phosphate</text>
        <dbReference type="Rhea" id="RHEA:47004"/>
        <dbReference type="Rhea" id="RHEA-COMP:11060"/>
        <dbReference type="Rhea" id="RHEA-COMP:11605"/>
        <dbReference type="ChEBI" id="CHEBI:15377"/>
        <dbReference type="ChEBI" id="CHEBI:30013"/>
        <dbReference type="ChEBI" id="CHEBI:43474"/>
        <dbReference type="ChEBI" id="CHEBI:61977"/>
        <dbReference type="EC" id="3.1.3.16"/>
    </reaction>
</comment>
<dbReference type="AlphaFoldDB" id="A0AAN6MD72"/>
<evidence type="ECO:0000256" key="3">
    <source>
        <dbReference type="ARBA" id="ARBA00022723"/>
    </source>
</evidence>
<organism evidence="15 16">
    <name type="scientific">Staphylotrichum tortipilum</name>
    <dbReference type="NCBI Taxonomy" id="2831512"/>
    <lineage>
        <taxon>Eukaryota</taxon>
        <taxon>Fungi</taxon>
        <taxon>Dikarya</taxon>
        <taxon>Ascomycota</taxon>
        <taxon>Pezizomycotina</taxon>
        <taxon>Sordariomycetes</taxon>
        <taxon>Sordariomycetidae</taxon>
        <taxon>Sordariales</taxon>
        <taxon>Chaetomiaceae</taxon>
        <taxon>Staphylotrichum</taxon>
    </lineage>
</organism>
<evidence type="ECO:0000256" key="13">
    <source>
        <dbReference type="SAM" id="MobiDB-lite"/>
    </source>
</evidence>
<gene>
    <name evidence="15" type="ORF">C8A05DRAFT_47337</name>
</gene>
<evidence type="ECO:0000256" key="6">
    <source>
        <dbReference type="ARBA" id="ARBA00022833"/>
    </source>
</evidence>
<keyword evidence="4 12" id="KW-0863">Zinc-finger</keyword>
<keyword evidence="3 12" id="KW-0479">Metal-binding</keyword>
<evidence type="ECO:0000313" key="15">
    <source>
        <dbReference type="EMBL" id="KAK3898299.1"/>
    </source>
</evidence>
<dbReference type="PANTHER" id="PTHR14732">
    <property type="entry name" value="RNA POLYMERASE II SUBUNIT B1 CTD PHOSPHATASE RPAP2-RELATED"/>
    <property type="match status" value="1"/>
</dbReference>
<proteinExistence type="inferred from homology"/>
<keyword evidence="7 12" id="KW-0904">Protein phosphatase</keyword>
<dbReference type="GO" id="GO:0043175">
    <property type="term" value="F:RNA polymerase core enzyme binding"/>
    <property type="evidence" value="ECO:0007669"/>
    <property type="project" value="UniProtKB-UniRule"/>
</dbReference>
<keyword evidence="8 12" id="KW-0539">Nucleus</keyword>
<feature type="region of interest" description="Disordered" evidence="13">
    <location>
        <begin position="1"/>
        <end position="42"/>
    </location>
</feature>